<dbReference type="PANTHER" id="PTHR26391:SF18">
    <property type="entry name" value="PROTEIN KINASE RECEPTOR TIE-1, PUTATIVE-RELATED"/>
    <property type="match status" value="1"/>
</dbReference>
<evidence type="ECO:0000259" key="6">
    <source>
        <dbReference type="PROSITE" id="PS50835"/>
    </source>
</evidence>
<evidence type="ECO:0000313" key="9">
    <source>
        <dbReference type="Proteomes" id="UP000887568"/>
    </source>
</evidence>
<dbReference type="CDD" id="cd00063">
    <property type="entry name" value="FN3"/>
    <property type="match status" value="2"/>
</dbReference>
<organism evidence="8 9">
    <name type="scientific">Patiria miniata</name>
    <name type="common">Bat star</name>
    <name type="synonym">Asterina miniata</name>
    <dbReference type="NCBI Taxonomy" id="46514"/>
    <lineage>
        <taxon>Eukaryota</taxon>
        <taxon>Metazoa</taxon>
        <taxon>Echinodermata</taxon>
        <taxon>Eleutherozoa</taxon>
        <taxon>Asterozoa</taxon>
        <taxon>Asteroidea</taxon>
        <taxon>Valvatacea</taxon>
        <taxon>Valvatida</taxon>
        <taxon>Asterinidae</taxon>
        <taxon>Patiria</taxon>
    </lineage>
</organism>
<dbReference type="Gene3D" id="3.30.200.20">
    <property type="entry name" value="Phosphorylase Kinase, domain 1"/>
    <property type="match status" value="1"/>
</dbReference>
<dbReference type="InterPro" id="IPR007110">
    <property type="entry name" value="Ig-like_dom"/>
</dbReference>
<dbReference type="InterPro" id="IPR036116">
    <property type="entry name" value="FN3_sf"/>
</dbReference>
<dbReference type="FunFam" id="2.170.300.10:FF:000003">
    <property type="entry name" value="tyrosine-protein kinase receptor Tie-1 isoform X1"/>
    <property type="match status" value="1"/>
</dbReference>
<dbReference type="SUPFAM" id="SSF49265">
    <property type="entry name" value="Fibronectin type III"/>
    <property type="match status" value="1"/>
</dbReference>
<dbReference type="GeneID" id="119722264"/>
<protein>
    <submittedName>
        <fullName evidence="8">Uncharacterized protein</fullName>
    </submittedName>
</protein>
<evidence type="ECO:0000256" key="3">
    <source>
        <dbReference type="PROSITE-ProRule" id="PRU10141"/>
    </source>
</evidence>
<dbReference type="InterPro" id="IPR036179">
    <property type="entry name" value="Ig-like_dom_sf"/>
</dbReference>
<dbReference type="InterPro" id="IPR000742">
    <property type="entry name" value="EGF"/>
</dbReference>
<keyword evidence="3" id="KW-0547">Nucleotide-binding</keyword>
<dbReference type="InterPro" id="IPR017441">
    <property type="entry name" value="Protein_kinase_ATP_BS"/>
</dbReference>
<feature type="binding site" evidence="3">
    <location>
        <position position="531"/>
    </location>
    <ligand>
        <name>ATP</name>
        <dbReference type="ChEBI" id="CHEBI:30616"/>
    </ligand>
</feature>
<name>A0A913Z9B4_PATMI</name>
<evidence type="ECO:0000256" key="2">
    <source>
        <dbReference type="PROSITE-ProRule" id="PRU00076"/>
    </source>
</evidence>
<dbReference type="EnsemblMetazoa" id="XM_038192306.1">
    <property type="protein sequence ID" value="XP_038048234.1"/>
    <property type="gene ID" value="LOC119722264"/>
</dbReference>
<keyword evidence="2" id="KW-1015">Disulfide bond</keyword>
<dbReference type="PROSITE" id="PS50835">
    <property type="entry name" value="IG_LIKE"/>
    <property type="match status" value="1"/>
</dbReference>
<dbReference type="FunFam" id="2.60.40.10:FF:000028">
    <property type="entry name" value="Neuronal cell adhesion molecule"/>
    <property type="match status" value="1"/>
</dbReference>
<dbReference type="PANTHER" id="PTHR26391">
    <property type="entry name" value="INACTIVE TYROSINE-PROTEIN KINASE 7"/>
    <property type="match status" value="1"/>
</dbReference>
<sequence length="543" mass="58947">MRDVNAPNTNYRWRHNGGVVVTSWNDQLSVSIDDVAVSDGGVYSCFVSDQENQQLHGIMRLIVRGCSDGKWGPPSCLNLCRRCYNGGICDDITGNCVCAPGFSGEYCEQVHGRYVFGQSARHNCSNTSDPHDDACRGRLFCLPDPYGCSCAAGFKGLDYCSEGKYGADCKQTCHCAHGDTCSKDTGECSSGVCDFSYFGINCQCTNRPVELTPTSILQRSLSFSWRSPLCPNFGTITGFVYTLTDVKSGPVPPVFNTTENSVTIDGLMPHTVYSFQVAAITTVGRGMYSEPLIVTTMEAEPSAPPHVNIQNSDDVSITITWSPPNSPNGIITNYDITYWKSVDAGTQTLRNNVGVSPLVYHVDGLEMSTMYYIQVRAKTSAGAGPWSDTATASTQNAGTTDTQINRPNVAAIVLGVLLAIAIAAIIIGCVVCRKRDRDRNSAPNTSRLNVTDKHELPVVRNASMHGIQSPISDDIERDIYEDVGLPVWAKGLEIQWRNLTIEDKVLGKGNFGEVRAGSLKIRGEVSKVAIKTLKGKYKSMSGR</sequence>
<feature type="disulfide bond" evidence="2">
    <location>
        <begin position="98"/>
        <end position="107"/>
    </location>
</feature>
<dbReference type="RefSeq" id="XP_038048234.1">
    <property type="nucleotide sequence ID" value="XM_038192306.1"/>
</dbReference>
<dbReference type="Gene3D" id="2.170.300.10">
    <property type="entry name" value="Tie2 ligand-binding domain superfamily"/>
    <property type="match status" value="1"/>
</dbReference>
<dbReference type="SUPFAM" id="SSF48726">
    <property type="entry name" value="Immunoglobulin"/>
    <property type="match status" value="1"/>
</dbReference>
<accession>A0A913Z9B4</accession>
<dbReference type="OrthoDB" id="1668230at2759"/>
<feature type="domain" description="Fibronectin type-III" evidence="7">
    <location>
        <begin position="303"/>
        <end position="397"/>
    </location>
</feature>
<keyword evidence="4" id="KW-1133">Transmembrane helix</keyword>
<feature type="domain" description="Fibronectin type-III" evidence="7">
    <location>
        <begin position="207"/>
        <end position="299"/>
    </location>
</feature>
<dbReference type="SMART" id="SM00060">
    <property type="entry name" value="FN3"/>
    <property type="match status" value="2"/>
</dbReference>
<keyword evidence="2" id="KW-0245">EGF-like domain</keyword>
<dbReference type="GO" id="GO:0005524">
    <property type="term" value="F:ATP binding"/>
    <property type="evidence" value="ECO:0007669"/>
    <property type="project" value="UniProtKB-UniRule"/>
</dbReference>
<keyword evidence="1" id="KW-0677">Repeat</keyword>
<comment type="caution">
    <text evidence="2">Lacks conserved residue(s) required for the propagation of feature annotation.</text>
</comment>
<keyword evidence="9" id="KW-1185">Reference proteome</keyword>
<dbReference type="InterPro" id="IPR013783">
    <property type="entry name" value="Ig-like_fold"/>
</dbReference>
<dbReference type="Gene3D" id="2.60.40.10">
    <property type="entry name" value="Immunoglobulins"/>
    <property type="match status" value="3"/>
</dbReference>
<dbReference type="InterPro" id="IPR003961">
    <property type="entry name" value="FN3_dom"/>
</dbReference>
<keyword evidence="4" id="KW-0812">Transmembrane</keyword>
<keyword evidence="3" id="KW-0067">ATP-binding</keyword>
<dbReference type="CDD" id="cd00054">
    <property type="entry name" value="EGF_CA"/>
    <property type="match status" value="1"/>
</dbReference>
<dbReference type="PROSITE" id="PS50026">
    <property type="entry name" value="EGF_3"/>
    <property type="match status" value="1"/>
</dbReference>
<dbReference type="SMART" id="SM00181">
    <property type="entry name" value="EGF"/>
    <property type="match status" value="2"/>
</dbReference>
<keyword evidence="4" id="KW-0472">Membrane</keyword>
<dbReference type="PROSITE" id="PS00107">
    <property type="entry name" value="PROTEIN_KINASE_ATP"/>
    <property type="match status" value="1"/>
</dbReference>
<feature type="domain" description="Ig-like" evidence="6">
    <location>
        <begin position="1"/>
        <end position="56"/>
    </location>
</feature>
<dbReference type="Pfam" id="PF00041">
    <property type="entry name" value="fn3"/>
    <property type="match status" value="2"/>
</dbReference>
<dbReference type="PROSITE" id="PS01186">
    <property type="entry name" value="EGF_2"/>
    <property type="match status" value="2"/>
</dbReference>
<feature type="domain" description="EGF-like" evidence="5">
    <location>
        <begin position="77"/>
        <end position="108"/>
    </location>
</feature>
<dbReference type="Proteomes" id="UP000887568">
    <property type="component" value="Unplaced"/>
</dbReference>
<evidence type="ECO:0000259" key="5">
    <source>
        <dbReference type="PROSITE" id="PS50026"/>
    </source>
</evidence>
<reference evidence="8" key="1">
    <citation type="submission" date="2022-11" db="UniProtKB">
        <authorList>
            <consortium name="EnsemblMetazoa"/>
        </authorList>
    </citation>
    <scope>IDENTIFICATION</scope>
</reference>
<evidence type="ECO:0000256" key="4">
    <source>
        <dbReference type="SAM" id="Phobius"/>
    </source>
</evidence>
<dbReference type="PROSITE" id="PS50853">
    <property type="entry name" value="FN3"/>
    <property type="match status" value="2"/>
</dbReference>
<dbReference type="PRINTS" id="PR00014">
    <property type="entry name" value="FNTYPEIII"/>
</dbReference>
<evidence type="ECO:0000259" key="7">
    <source>
        <dbReference type="PROSITE" id="PS50853"/>
    </source>
</evidence>
<dbReference type="PROSITE" id="PS00022">
    <property type="entry name" value="EGF_1"/>
    <property type="match status" value="1"/>
</dbReference>
<evidence type="ECO:0000256" key="1">
    <source>
        <dbReference type="ARBA" id="ARBA00022737"/>
    </source>
</evidence>
<feature type="transmembrane region" description="Helical" evidence="4">
    <location>
        <begin position="409"/>
        <end position="432"/>
    </location>
</feature>
<evidence type="ECO:0000313" key="8">
    <source>
        <dbReference type="EnsemblMetazoa" id="XP_038048234.1"/>
    </source>
</evidence>
<dbReference type="AlphaFoldDB" id="A0A913Z9B4"/>
<proteinExistence type="predicted"/>